<gene>
    <name evidence="5" type="ORF">ACFSCV_14535</name>
</gene>
<dbReference type="Gene3D" id="1.10.530.10">
    <property type="match status" value="1"/>
</dbReference>
<feature type="domain" description="Transglycosylase SLT" evidence="4">
    <location>
        <begin position="35"/>
        <end position="126"/>
    </location>
</feature>
<reference evidence="6" key="1">
    <citation type="journal article" date="2019" name="Int. J. Syst. Evol. Microbiol.">
        <title>The Global Catalogue of Microorganisms (GCM) 10K type strain sequencing project: providing services to taxonomists for standard genome sequencing and annotation.</title>
        <authorList>
            <consortium name="The Broad Institute Genomics Platform"/>
            <consortium name="The Broad Institute Genome Sequencing Center for Infectious Disease"/>
            <person name="Wu L."/>
            <person name="Ma J."/>
        </authorList>
    </citation>
    <scope>NUCLEOTIDE SEQUENCE [LARGE SCALE GENOMIC DNA]</scope>
    <source>
        <strain evidence="6">KCTC 23707</strain>
    </source>
</reference>
<dbReference type="Proteomes" id="UP001597308">
    <property type="component" value="Unassembled WGS sequence"/>
</dbReference>
<dbReference type="RefSeq" id="WP_378800292.1">
    <property type="nucleotide sequence ID" value="NZ_JBHUER010000010.1"/>
</dbReference>
<comment type="caution">
    <text evidence="5">The sequence shown here is derived from an EMBL/GenBank/DDBJ whole genome shotgun (WGS) entry which is preliminary data.</text>
</comment>
<dbReference type="CDD" id="cd00254">
    <property type="entry name" value="LT-like"/>
    <property type="match status" value="1"/>
</dbReference>
<evidence type="ECO:0000256" key="3">
    <source>
        <dbReference type="SAM" id="SignalP"/>
    </source>
</evidence>
<dbReference type="InterPro" id="IPR023346">
    <property type="entry name" value="Lysozyme-like_dom_sf"/>
</dbReference>
<evidence type="ECO:0000313" key="5">
    <source>
        <dbReference type="EMBL" id="MFD1704220.1"/>
    </source>
</evidence>
<keyword evidence="3" id="KW-0732">Signal</keyword>
<evidence type="ECO:0000313" key="6">
    <source>
        <dbReference type="Proteomes" id="UP001597308"/>
    </source>
</evidence>
<comment type="similarity">
    <text evidence="1">Belongs to the virb1 family.</text>
</comment>
<dbReference type="EMBL" id="JBHUER010000010">
    <property type="protein sequence ID" value="MFD1704220.1"/>
    <property type="molecule type" value="Genomic_DNA"/>
</dbReference>
<evidence type="ECO:0000259" key="4">
    <source>
        <dbReference type="Pfam" id="PF01464"/>
    </source>
</evidence>
<feature type="region of interest" description="Disordered" evidence="2">
    <location>
        <begin position="334"/>
        <end position="353"/>
    </location>
</feature>
<sequence>MKAGLFGIAMAVACAHGASAQSAPADAARFDAIVAKHSSANGVPERLVRRVIMRESRYNPRAYNRGHYGMMQIKHATAKSMGYQGDASGLFDADTNLAYAVRYLAGAYKVAGGDEDKAVRFYASGYYYDAKRKGMLAAIGLGRNGKFGPPPAQVAAATPPATAPAPAARVETRIASTTPAAPPAPRVIGADARPVLASVAPVAPAAVPVPPVAATRPAATTSPAANARVAGAADAIGGLSRVAAVQPASPVREAQAYAGSRALGAPAELVDMATPARAGAVAVPLPPTAPRQTAAATPVAVPATAAVRATAATQTAAVVAPLPPEREPQIVTGAIEPAAVAPRAKPRRFGPPK</sequence>
<feature type="compositionally biased region" description="Basic residues" evidence="2">
    <location>
        <begin position="344"/>
        <end position="353"/>
    </location>
</feature>
<protein>
    <submittedName>
        <fullName evidence="5">Transglycosylase SLT domain-containing protein</fullName>
    </submittedName>
</protein>
<dbReference type="SUPFAM" id="SSF53955">
    <property type="entry name" value="Lysozyme-like"/>
    <property type="match status" value="1"/>
</dbReference>
<accession>A0ABW4K7S7</accession>
<feature type="signal peptide" evidence="3">
    <location>
        <begin position="1"/>
        <end position="20"/>
    </location>
</feature>
<keyword evidence="6" id="KW-1185">Reference proteome</keyword>
<feature type="chain" id="PRO_5045339881" evidence="3">
    <location>
        <begin position="21"/>
        <end position="353"/>
    </location>
</feature>
<dbReference type="InterPro" id="IPR008258">
    <property type="entry name" value="Transglycosylase_SLT_dom_1"/>
</dbReference>
<dbReference type="Pfam" id="PF01464">
    <property type="entry name" value="SLT"/>
    <property type="match status" value="1"/>
</dbReference>
<evidence type="ECO:0000256" key="1">
    <source>
        <dbReference type="ARBA" id="ARBA00009387"/>
    </source>
</evidence>
<evidence type="ECO:0000256" key="2">
    <source>
        <dbReference type="SAM" id="MobiDB-lite"/>
    </source>
</evidence>
<proteinExistence type="inferred from homology"/>
<name>A0ABW4K7S7_9HYPH</name>
<organism evidence="5 6">
    <name type="scientific">Methylopila henanensis</name>
    <dbReference type="NCBI Taxonomy" id="873516"/>
    <lineage>
        <taxon>Bacteria</taxon>
        <taxon>Pseudomonadati</taxon>
        <taxon>Pseudomonadota</taxon>
        <taxon>Alphaproteobacteria</taxon>
        <taxon>Hyphomicrobiales</taxon>
        <taxon>Methylopilaceae</taxon>
        <taxon>Methylopila</taxon>
    </lineage>
</organism>